<accession>A0A085LS65</accession>
<dbReference type="AlphaFoldDB" id="A0A085LS65"/>
<reference evidence="2 4" key="1">
    <citation type="journal article" date="2014" name="Nat. Genet.">
        <title>Genome and transcriptome of the porcine whipworm Trichuris suis.</title>
        <authorList>
            <person name="Jex A.R."/>
            <person name="Nejsum P."/>
            <person name="Schwarz E.M."/>
            <person name="Hu L."/>
            <person name="Young N.D."/>
            <person name="Hall R.S."/>
            <person name="Korhonen P.K."/>
            <person name="Liao S."/>
            <person name="Thamsborg S."/>
            <person name="Xia J."/>
            <person name="Xu P."/>
            <person name="Wang S."/>
            <person name="Scheerlinck J.P."/>
            <person name="Hofmann A."/>
            <person name="Sternberg P.W."/>
            <person name="Wang J."/>
            <person name="Gasser R.B."/>
        </authorList>
    </citation>
    <scope>NUCLEOTIDE SEQUENCE [LARGE SCALE GENOMIC DNA]</scope>
    <source>
        <strain evidence="3">DCEP-RM93F</strain>
        <strain evidence="2">DCEP-RM93M</strain>
    </source>
</reference>
<evidence type="ECO:0000313" key="2">
    <source>
        <dbReference type="EMBL" id="KFD47811.1"/>
    </source>
</evidence>
<feature type="region of interest" description="Disordered" evidence="1">
    <location>
        <begin position="83"/>
        <end position="120"/>
    </location>
</feature>
<dbReference type="Proteomes" id="UP000030758">
    <property type="component" value="Unassembled WGS sequence"/>
</dbReference>
<organism evidence="2 4">
    <name type="scientific">Trichuris suis</name>
    <name type="common">pig whipworm</name>
    <dbReference type="NCBI Taxonomy" id="68888"/>
    <lineage>
        <taxon>Eukaryota</taxon>
        <taxon>Metazoa</taxon>
        <taxon>Ecdysozoa</taxon>
        <taxon>Nematoda</taxon>
        <taxon>Enoplea</taxon>
        <taxon>Dorylaimia</taxon>
        <taxon>Trichinellida</taxon>
        <taxon>Trichuridae</taxon>
        <taxon>Trichuris</taxon>
    </lineage>
</organism>
<name>A0A085LS65_9BILA</name>
<gene>
    <name evidence="2" type="ORF">M513_11291</name>
    <name evidence="3" type="ORF">M514_11291</name>
</gene>
<proteinExistence type="predicted"/>
<evidence type="ECO:0000256" key="1">
    <source>
        <dbReference type="SAM" id="MobiDB-lite"/>
    </source>
</evidence>
<dbReference type="EMBL" id="KL363313">
    <property type="protein sequence ID" value="KFD47811.1"/>
    <property type="molecule type" value="Genomic_DNA"/>
</dbReference>
<keyword evidence="4" id="KW-1185">Reference proteome</keyword>
<evidence type="ECO:0000313" key="3">
    <source>
        <dbReference type="EMBL" id="KFD62018.1"/>
    </source>
</evidence>
<protein>
    <submittedName>
        <fullName evidence="2">Uncharacterized protein</fullName>
    </submittedName>
</protein>
<sequence>MSEYFNRHHGTRRRTFRPGDTVYTLSKEGLKPRWIEATILRCKGKVVYDVRVDNEKWRRHANQLRPRPIGTMRQATTPTLRHNVDLTSPEDNVIARSPTRKNSGQQAPIAPAQAPRPASSSISLCPMRYIEELIDSAPEQLTEDDLLEMTGPEMLPGEDDEDLEEAVPENKLTLENLAKGFWLFRSAVDFFYDMDPSLLGPLKLKQIVEEGLVPYKSNF</sequence>
<evidence type="ECO:0000313" key="4">
    <source>
        <dbReference type="Proteomes" id="UP000030764"/>
    </source>
</evidence>
<dbReference type="Proteomes" id="UP000030764">
    <property type="component" value="Unassembled WGS sequence"/>
</dbReference>
<feature type="compositionally biased region" description="Low complexity" evidence="1">
    <location>
        <begin position="105"/>
        <end position="120"/>
    </location>
</feature>
<dbReference type="EMBL" id="KL367604">
    <property type="protein sequence ID" value="KFD62018.1"/>
    <property type="molecule type" value="Genomic_DNA"/>
</dbReference>